<dbReference type="InterPro" id="IPR058792">
    <property type="entry name" value="Beta-barrel_RND_2"/>
</dbReference>
<evidence type="ECO:0000256" key="5">
    <source>
        <dbReference type="SAM" id="MobiDB-lite"/>
    </source>
</evidence>
<dbReference type="Gene3D" id="2.40.30.170">
    <property type="match status" value="1"/>
</dbReference>
<evidence type="ECO:0000259" key="6">
    <source>
        <dbReference type="Pfam" id="PF25881"/>
    </source>
</evidence>
<dbReference type="EMBL" id="CP036268">
    <property type="protein sequence ID" value="QDT36746.1"/>
    <property type="molecule type" value="Genomic_DNA"/>
</dbReference>
<dbReference type="KEGG" id="svp:Pan189_11090"/>
<dbReference type="Proteomes" id="UP000317318">
    <property type="component" value="Chromosome"/>
</dbReference>
<name>A0A517QYM0_9PLAN</name>
<keyword evidence="9" id="KW-1185">Reference proteome</keyword>
<dbReference type="OrthoDB" id="5318766at2"/>
<dbReference type="InterPro" id="IPR059052">
    <property type="entry name" value="HH_YbhG-like"/>
</dbReference>
<feature type="coiled-coil region" evidence="4">
    <location>
        <begin position="89"/>
        <end position="116"/>
    </location>
</feature>
<dbReference type="SUPFAM" id="SSF111369">
    <property type="entry name" value="HlyD-like secretion proteins"/>
    <property type="match status" value="2"/>
</dbReference>
<feature type="domain" description="YbhG-like alpha-helical hairpin" evidence="6">
    <location>
        <begin position="99"/>
        <end position="216"/>
    </location>
</feature>
<evidence type="ECO:0000256" key="4">
    <source>
        <dbReference type="SAM" id="Coils"/>
    </source>
</evidence>
<dbReference type="GO" id="GO:0022857">
    <property type="term" value="F:transmembrane transporter activity"/>
    <property type="evidence" value="ECO:0007669"/>
    <property type="project" value="InterPro"/>
</dbReference>
<dbReference type="Pfam" id="PF25881">
    <property type="entry name" value="HH_YBHG"/>
    <property type="match status" value="1"/>
</dbReference>
<evidence type="ECO:0000256" key="2">
    <source>
        <dbReference type="ARBA" id="ARBA00009477"/>
    </source>
</evidence>
<dbReference type="Pfam" id="PF25954">
    <property type="entry name" value="Beta-barrel_RND_2"/>
    <property type="match status" value="1"/>
</dbReference>
<dbReference type="Gene3D" id="2.40.420.20">
    <property type="match status" value="1"/>
</dbReference>
<protein>
    <submittedName>
        <fullName evidence="8">Cation efflux system protein CusB</fullName>
    </submittedName>
</protein>
<evidence type="ECO:0000313" key="9">
    <source>
        <dbReference type="Proteomes" id="UP000317318"/>
    </source>
</evidence>
<feature type="region of interest" description="Disordered" evidence="5">
    <location>
        <begin position="404"/>
        <end position="444"/>
    </location>
</feature>
<organism evidence="8 9">
    <name type="scientific">Stratiformator vulcanicus</name>
    <dbReference type="NCBI Taxonomy" id="2527980"/>
    <lineage>
        <taxon>Bacteria</taxon>
        <taxon>Pseudomonadati</taxon>
        <taxon>Planctomycetota</taxon>
        <taxon>Planctomycetia</taxon>
        <taxon>Planctomycetales</taxon>
        <taxon>Planctomycetaceae</taxon>
        <taxon>Stratiformator</taxon>
    </lineage>
</organism>
<proteinExistence type="inferred from homology"/>
<dbReference type="Gene3D" id="2.40.50.100">
    <property type="match status" value="1"/>
</dbReference>
<dbReference type="InterPro" id="IPR050465">
    <property type="entry name" value="UPF0194_transport"/>
</dbReference>
<dbReference type="GO" id="GO:0016020">
    <property type="term" value="C:membrane"/>
    <property type="evidence" value="ECO:0007669"/>
    <property type="project" value="InterPro"/>
</dbReference>
<dbReference type="GO" id="GO:0030313">
    <property type="term" value="C:cell envelope"/>
    <property type="evidence" value="ECO:0007669"/>
    <property type="project" value="UniProtKB-SubCell"/>
</dbReference>
<evidence type="ECO:0000259" key="7">
    <source>
        <dbReference type="Pfam" id="PF25954"/>
    </source>
</evidence>
<evidence type="ECO:0000256" key="1">
    <source>
        <dbReference type="ARBA" id="ARBA00004196"/>
    </source>
</evidence>
<dbReference type="AlphaFoldDB" id="A0A517QYM0"/>
<accession>A0A517QYM0</accession>
<dbReference type="RefSeq" id="WP_145362927.1">
    <property type="nucleotide sequence ID" value="NZ_CP036268.1"/>
</dbReference>
<dbReference type="PANTHER" id="PTHR32347">
    <property type="entry name" value="EFFLUX SYSTEM COMPONENT YKNX-RELATED"/>
    <property type="match status" value="1"/>
</dbReference>
<comment type="subcellular location">
    <subcellularLocation>
        <location evidence="1">Cell envelope</location>
    </subcellularLocation>
</comment>
<sequence>MVRQSIDFSAAMVAVVLVGSIGFAQPPAAIVEVGRVTSQDLSEGRSYVATVMPTKSAVIGSAVDGRVVEFLINEGDRVEKMQPLARLLTETIKKELEAEQAELALLKQELNELKNGSRPQEIEQTRADMAAKKSTWDFYQGRLDRFEQLYRRGGGAVTEDQLQETSSQASAAAENYAMAKATHELTIEGPRTERIAQAEARVAKQQAVVDRIKDQITKHTMIARFAGYIAAEHTEEGAWVSRGDPVAEVVALDEVDVLANIVENDVANLRAGAAARVEVPALKQTLWTGEIVHIVPRADPRSRTFPVKIRVSNKIEDGLPVLKAGMIARVTLPTGPEENTLLVPKDALVLGGPQPMVWVVDPEGGDPKSGKGSVRAVPVKLGVSDEGRIGVTGELKAGEIVVSRGNERIIPPRPGQPSLVRWNTKSARNDDENSPTRKRGANNQ</sequence>
<keyword evidence="3 4" id="KW-0175">Coiled coil</keyword>
<reference evidence="8 9" key="1">
    <citation type="submission" date="2019-02" db="EMBL/GenBank/DDBJ databases">
        <title>Deep-cultivation of Planctomycetes and their phenomic and genomic characterization uncovers novel biology.</title>
        <authorList>
            <person name="Wiegand S."/>
            <person name="Jogler M."/>
            <person name="Boedeker C."/>
            <person name="Pinto D."/>
            <person name="Vollmers J."/>
            <person name="Rivas-Marin E."/>
            <person name="Kohn T."/>
            <person name="Peeters S.H."/>
            <person name="Heuer A."/>
            <person name="Rast P."/>
            <person name="Oberbeckmann S."/>
            <person name="Bunk B."/>
            <person name="Jeske O."/>
            <person name="Meyerdierks A."/>
            <person name="Storesund J.E."/>
            <person name="Kallscheuer N."/>
            <person name="Luecker S."/>
            <person name="Lage O.M."/>
            <person name="Pohl T."/>
            <person name="Merkel B.J."/>
            <person name="Hornburger P."/>
            <person name="Mueller R.-W."/>
            <person name="Bruemmer F."/>
            <person name="Labrenz M."/>
            <person name="Spormann A.M."/>
            <person name="Op den Camp H."/>
            <person name="Overmann J."/>
            <person name="Amann R."/>
            <person name="Jetten M.S.M."/>
            <person name="Mascher T."/>
            <person name="Medema M.H."/>
            <person name="Devos D.P."/>
            <person name="Kaster A.-K."/>
            <person name="Ovreas L."/>
            <person name="Rohde M."/>
            <person name="Galperin M.Y."/>
            <person name="Jogler C."/>
        </authorList>
    </citation>
    <scope>NUCLEOTIDE SEQUENCE [LARGE SCALE GENOMIC DNA]</scope>
    <source>
        <strain evidence="8 9">Pan189</strain>
    </source>
</reference>
<evidence type="ECO:0000256" key="3">
    <source>
        <dbReference type="ARBA" id="ARBA00023054"/>
    </source>
</evidence>
<comment type="similarity">
    <text evidence="2">Belongs to the membrane fusion protein (MFP) (TC 8.A.1) family.</text>
</comment>
<dbReference type="InterPro" id="IPR006143">
    <property type="entry name" value="RND_pump_MFP"/>
</dbReference>
<gene>
    <name evidence="8" type="primary">cusB</name>
    <name evidence="8" type="ORF">Pan189_11090</name>
</gene>
<dbReference type="NCBIfam" id="TIGR01730">
    <property type="entry name" value="RND_mfp"/>
    <property type="match status" value="1"/>
</dbReference>
<evidence type="ECO:0000313" key="8">
    <source>
        <dbReference type="EMBL" id="QDT36746.1"/>
    </source>
</evidence>
<feature type="domain" description="CusB-like beta-barrel" evidence="7">
    <location>
        <begin position="257"/>
        <end position="332"/>
    </location>
</feature>